<comment type="similarity">
    <text evidence="2 10">Belongs to the activator 1 large subunit family.</text>
</comment>
<name>A0A165EMA3_EXIGL</name>
<protein>
    <recommendedName>
        <fullName evidence="3 10">Replication factor C subunit 1</fullName>
    </recommendedName>
</protein>
<dbReference type="CDD" id="cd00009">
    <property type="entry name" value="AAA"/>
    <property type="match status" value="1"/>
</dbReference>
<dbReference type="EMBL" id="KV426131">
    <property type="protein sequence ID" value="KZV87272.1"/>
    <property type="molecule type" value="Genomic_DNA"/>
</dbReference>
<organism evidence="14 15">
    <name type="scientific">Exidia glandulosa HHB12029</name>
    <dbReference type="NCBI Taxonomy" id="1314781"/>
    <lineage>
        <taxon>Eukaryota</taxon>
        <taxon>Fungi</taxon>
        <taxon>Dikarya</taxon>
        <taxon>Basidiomycota</taxon>
        <taxon>Agaricomycotina</taxon>
        <taxon>Agaricomycetes</taxon>
        <taxon>Auriculariales</taxon>
        <taxon>Exidiaceae</taxon>
        <taxon>Exidia</taxon>
    </lineage>
</organism>
<feature type="domain" description="BRCT" evidence="13">
    <location>
        <begin position="261"/>
        <end position="342"/>
    </location>
</feature>
<feature type="compositionally biased region" description="Acidic residues" evidence="12">
    <location>
        <begin position="158"/>
        <end position="168"/>
    </location>
</feature>
<feature type="compositionally biased region" description="Low complexity" evidence="12">
    <location>
        <begin position="229"/>
        <end position="256"/>
    </location>
</feature>
<evidence type="ECO:0000256" key="12">
    <source>
        <dbReference type="SAM" id="MobiDB-lite"/>
    </source>
</evidence>
<dbReference type="Gene3D" id="1.20.272.10">
    <property type="match status" value="1"/>
</dbReference>
<dbReference type="PIRSF" id="PIRSF036578">
    <property type="entry name" value="RFC1"/>
    <property type="match status" value="1"/>
</dbReference>
<dbReference type="GO" id="GO:0005663">
    <property type="term" value="C:DNA replication factor C complex"/>
    <property type="evidence" value="ECO:0007669"/>
    <property type="project" value="InterPro"/>
</dbReference>
<dbReference type="InterPro" id="IPR013725">
    <property type="entry name" value="DNA_replication_fac_RFC1_C"/>
</dbReference>
<evidence type="ECO:0000256" key="8">
    <source>
        <dbReference type="ARBA" id="ARBA00023125"/>
    </source>
</evidence>
<evidence type="ECO:0000256" key="5">
    <source>
        <dbReference type="ARBA" id="ARBA00022705"/>
    </source>
</evidence>
<feature type="compositionally biased region" description="Basic residues" evidence="12">
    <location>
        <begin position="141"/>
        <end position="153"/>
    </location>
</feature>
<keyword evidence="9 10" id="KW-0539">Nucleus</keyword>
<dbReference type="FunFam" id="3.40.50.10190:FF:000001">
    <property type="entry name" value="Replication factor C subunit 1"/>
    <property type="match status" value="1"/>
</dbReference>
<keyword evidence="5 10" id="KW-0235">DNA replication</keyword>
<evidence type="ECO:0000259" key="13">
    <source>
        <dbReference type="PROSITE" id="PS50172"/>
    </source>
</evidence>
<dbReference type="SMART" id="SM00382">
    <property type="entry name" value="AAA"/>
    <property type="match status" value="1"/>
</dbReference>
<dbReference type="Proteomes" id="UP000077266">
    <property type="component" value="Unassembled WGS sequence"/>
</dbReference>
<dbReference type="FunFam" id="1.20.272.10:FF:000005">
    <property type="entry name" value="Replication factor C subunit 1"/>
    <property type="match status" value="1"/>
</dbReference>
<keyword evidence="4" id="KW-0597">Phosphoprotein</keyword>
<evidence type="ECO:0000256" key="10">
    <source>
        <dbReference type="PIRNR" id="PIRNR036578"/>
    </source>
</evidence>
<feature type="compositionally biased region" description="Low complexity" evidence="12">
    <location>
        <begin position="1"/>
        <end position="12"/>
    </location>
</feature>
<feature type="compositionally biased region" description="Basic and acidic residues" evidence="12">
    <location>
        <begin position="58"/>
        <end position="67"/>
    </location>
</feature>
<dbReference type="InterPro" id="IPR003959">
    <property type="entry name" value="ATPase_AAA_core"/>
</dbReference>
<dbReference type="AlphaFoldDB" id="A0A165EMA3"/>
<evidence type="ECO:0000256" key="1">
    <source>
        <dbReference type="ARBA" id="ARBA00004123"/>
    </source>
</evidence>
<feature type="region of interest" description="Disordered" evidence="12">
    <location>
        <begin position="1"/>
        <end position="256"/>
    </location>
</feature>
<dbReference type="Pfam" id="PF25361">
    <property type="entry name" value="AAA_lid_RFC1"/>
    <property type="match status" value="1"/>
</dbReference>
<dbReference type="GO" id="GO:0005524">
    <property type="term" value="F:ATP binding"/>
    <property type="evidence" value="ECO:0007669"/>
    <property type="project" value="UniProtKB-UniRule"/>
</dbReference>
<dbReference type="Gene3D" id="3.40.50.10190">
    <property type="entry name" value="BRCT domain"/>
    <property type="match status" value="1"/>
</dbReference>
<keyword evidence="8" id="KW-0238">DNA-binding</keyword>
<feature type="compositionally biased region" description="Polar residues" evidence="12">
    <location>
        <begin position="45"/>
        <end position="55"/>
    </location>
</feature>
<dbReference type="SUPFAM" id="SSF48019">
    <property type="entry name" value="post-AAA+ oligomerization domain-like"/>
    <property type="match status" value="1"/>
</dbReference>
<dbReference type="PROSITE" id="PS50172">
    <property type="entry name" value="BRCT"/>
    <property type="match status" value="1"/>
</dbReference>
<dbReference type="GO" id="GO:0005634">
    <property type="term" value="C:nucleus"/>
    <property type="evidence" value="ECO:0007669"/>
    <property type="project" value="UniProtKB-SubCell"/>
</dbReference>
<feature type="region of interest" description="Disordered" evidence="12">
    <location>
        <begin position="927"/>
        <end position="966"/>
    </location>
</feature>
<dbReference type="FunFam" id="3.40.50.300:FF:000395">
    <property type="entry name" value="Replication factor C subunit 1"/>
    <property type="match status" value="1"/>
</dbReference>
<feature type="compositionally biased region" description="Basic and acidic residues" evidence="12">
    <location>
        <begin position="14"/>
        <end position="23"/>
    </location>
</feature>
<dbReference type="OrthoDB" id="446168at2759"/>
<evidence type="ECO:0000256" key="6">
    <source>
        <dbReference type="ARBA" id="ARBA00022741"/>
    </source>
</evidence>
<evidence type="ECO:0000256" key="3">
    <source>
        <dbReference type="ARBA" id="ARBA00020401"/>
    </source>
</evidence>
<proteinExistence type="inferred from homology"/>
<feature type="compositionally biased region" description="Basic residues" evidence="12">
    <location>
        <begin position="949"/>
        <end position="966"/>
    </location>
</feature>
<dbReference type="InterPro" id="IPR012178">
    <property type="entry name" value="RFC1"/>
</dbReference>
<dbReference type="Pfam" id="PF00004">
    <property type="entry name" value="AAA"/>
    <property type="match status" value="1"/>
</dbReference>
<sequence>MAPASTTPAKTVKPTKEPKEKKPAKPPPKPAGVDIRTFFGKPSQVRAQNASSQPKASVKIEQKDTPAKRKKNVVSDDDDESPPNKKVAAGPSKSAKTPLFIQDTDSEDEKPPKKAPPKPRVSTSKKAAMVVSSDDEDVKPKKSSPKKAPAKKAKKEDEDFEMDVDDGDEKPKPKAKPRASTSKAKIIVSDDEDEEPKAKAKAKAKPRASTSKAKIVVSDDEDDVKPAKEAAPSKPKANWAAVQAARASGPAAPGSKAIPDGAPNCLAGLTFVFTGELSSLGREEAQDLAKRFGGRVTGAPSGKTSYCVVGENAGPSKLAALKKIGIPTLDEDGFLNLIATREGFVGEKTAKKMKKEEEKLEADVRELEKQHRKAERAAVKASTSGAAKKVPLPSEMLWTTKYAPTELKQISGNKGNIEKLSLWLEKWQDSMKAGFKKPGKDGMNTSRAVLITGPPGIGKTTAAHLIAKTAGYTPLELNASDARSKKLIESGANISNKSLDGWLGGGEETNAAGIKVTDRTCLIMDEVDGMSAGDRGGVGALSALIKKTKIPIICIANDGRAQKLKPLQNQVYNMTFQKPTTQMVRSRIMTITKREGMNVPAAVIDQLIAGAQSDIRQILNMLSTWKLSSDTMDFDESKILTKMNEKYSVMTPFNIITKVLGPHMFSRTNRETLNDKMEYYFHDHSFVPLFMQENYLKSTPTCLLNAPHDPDREMKHIELIEKAARSLSDGDLVDAMIHGNDQHWSLMPLHAVVSTIRPASYMAGQGAHWGGQNGISFPAWLGNNSKENKLRRQLAEVQIKMRLQSSGSKAEVRLGYLPALHQALVRPLVKQGTSAIPDILEGMDSYYLNREDWDTIVELGVDDLAEANTIKKLTTATKTAFTKAYNGSDHPVAFHKQDFGKAPKKIAAAHGPAPDLEDVFDVDDDEAAVQEEKEQVSDDDDVGKDKLIKQSKVKGAAKAKATKAKK</sequence>
<dbReference type="InterPro" id="IPR027417">
    <property type="entry name" value="P-loop_NTPase"/>
</dbReference>
<dbReference type="PANTHER" id="PTHR23389:SF6">
    <property type="entry name" value="REPLICATION FACTOR C SUBUNIT 1"/>
    <property type="match status" value="1"/>
</dbReference>
<dbReference type="Gene3D" id="1.10.8.60">
    <property type="match status" value="1"/>
</dbReference>
<evidence type="ECO:0000313" key="14">
    <source>
        <dbReference type="EMBL" id="KZV87272.1"/>
    </source>
</evidence>
<dbReference type="SMART" id="SM00292">
    <property type="entry name" value="BRCT"/>
    <property type="match status" value="1"/>
</dbReference>
<gene>
    <name evidence="14" type="ORF">EXIGLDRAFT_723948</name>
</gene>
<evidence type="ECO:0000256" key="4">
    <source>
        <dbReference type="ARBA" id="ARBA00022553"/>
    </source>
</evidence>
<dbReference type="GO" id="GO:0006281">
    <property type="term" value="P:DNA repair"/>
    <property type="evidence" value="ECO:0007669"/>
    <property type="project" value="InterPro"/>
</dbReference>
<evidence type="ECO:0000313" key="15">
    <source>
        <dbReference type="Proteomes" id="UP000077266"/>
    </source>
</evidence>
<dbReference type="InterPro" id="IPR003593">
    <property type="entry name" value="AAA+_ATPase"/>
</dbReference>
<dbReference type="SUPFAM" id="SSF52113">
    <property type="entry name" value="BRCT domain"/>
    <property type="match status" value="1"/>
</dbReference>
<reference evidence="14 15" key="1">
    <citation type="journal article" date="2016" name="Mol. Biol. Evol.">
        <title>Comparative Genomics of Early-Diverging Mushroom-Forming Fungi Provides Insights into the Origins of Lignocellulose Decay Capabilities.</title>
        <authorList>
            <person name="Nagy L.G."/>
            <person name="Riley R."/>
            <person name="Tritt A."/>
            <person name="Adam C."/>
            <person name="Daum C."/>
            <person name="Floudas D."/>
            <person name="Sun H."/>
            <person name="Yadav J.S."/>
            <person name="Pangilinan J."/>
            <person name="Larsson K.H."/>
            <person name="Matsuura K."/>
            <person name="Barry K."/>
            <person name="Labutti K."/>
            <person name="Kuo R."/>
            <person name="Ohm R.A."/>
            <person name="Bhattacharya S.S."/>
            <person name="Shirouzu T."/>
            <person name="Yoshinaga Y."/>
            <person name="Martin F.M."/>
            <person name="Grigoriev I.V."/>
            <person name="Hibbett D.S."/>
        </authorList>
    </citation>
    <scope>NUCLEOTIDE SEQUENCE [LARGE SCALE GENOMIC DNA]</scope>
    <source>
        <strain evidence="14 15">HHB12029</strain>
    </source>
</reference>
<dbReference type="InterPro" id="IPR008921">
    <property type="entry name" value="DNA_pol3_clamp-load_cplx_C"/>
</dbReference>
<keyword evidence="6 10" id="KW-0547">Nucleotide-binding</keyword>
<dbReference type="GO" id="GO:0003689">
    <property type="term" value="F:DNA clamp loader activity"/>
    <property type="evidence" value="ECO:0007669"/>
    <property type="project" value="UniProtKB-UniRule"/>
</dbReference>
<keyword evidence="15" id="KW-1185">Reference proteome</keyword>
<comment type="subcellular location">
    <subcellularLocation>
        <location evidence="1 10">Nucleus</location>
    </subcellularLocation>
</comment>
<dbReference type="GO" id="GO:0003677">
    <property type="term" value="F:DNA binding"/>
    <property type="evidence" value="ECO:0007669"/>
    <property type="project" value="UniProtKB-KW"/>
</dbReference>
<dbReference type="STRING" id="1314781.A0A165EMA3"/>
<dbReference type="SUPFAM" id="SSF52540">
    <property type="entry name" value="P-loop containing nucleoside triphosphate hydrolases"/>
    <property type="match status" value="1"/>
</dbReference>
<keyword evidence="7 10" id="KW-0067">ATP-binding</keyword>
<evidence type="ECO:0000256" key="11">
    <source>
        <dbReference type="SAM" id="Coils"/>
    </source>
</evidence>
<dbReference type="PANTHER" id="PTHR23389">
    <property type="entry name" value="CHROMOSOME TRANSMISSION FIDELITY FACTOR 18"/>
    <property type="match status" value="1"/>
</dbReference>
<dbReference type="GO" id="GO:0016887">
    <property type="term" value="F:ATP hydrolysis activity"/>
    <property type="evidence" value="ECO:0007669"/>
    <property type="project" value="InterPro"/>
</dbReference>
<dbReference type="InterPro" id="IPR001357">
    <property type="entry name" value="BRCT_dom"/>
</dbReference>
<dbReference type="GO" id="GO:0006271">
    <property type="term" value="P:DNA strand elongation involved in DNA replication"/>
    <property type="evidence" value="ECO:0007669"/>
    <property type="project" value="UniProtKB-ARBA"/>
</dbReference>
<evidence type="ECO:0000256" key="7">
    <source>
        <dbReference type="ARBA" id="ARBA00022840"/>
    </source>
</evidence>
<feature type="coiled-coil region" evidence="11">
    <location>
        <begin position="350"/>
        <end position="384"/>
    </location>
</feature>
<dbReference type="Gene3D" id="3.40.50.300">
    <property type="entry name" value="P-loop containing nucleotide triphosphate hydrolases"/>
    <property type="match status" value="1"/>
</dbReference>
<accession>A0A165EMA3</accession>
<dbReference type="Pfam" id="PF08519">
    <property type="entry name" value="RFC1"/>
    <property type="match status" value="1"/>
</dbReference>
<dbReference type="Pfam" id="PF00533">
    <property type="entry name" value="BRCT"/>
    <property type="match status" value="1"/>
</dbReference>
<dbReference type="InterPro" id="IPR036420">
    <property type="entry name" value="BRCT_dom_sf"/>
</dbReference>
<dbReference type="InParanoid" id="A0A165EMA3"/>
<keyword evidence="11" id="KW-0175">Coiled coil</keyword>
<dbReference type="FunCoup" id="A0A165EMA3">
    <property type="interactions" value="914"/>
</dbReference>
<dbReference type="CDD" id="cd17752">
    <property type="entry name" value="BRCT_RFC1"/>
    <property type="match status" value="1"/>
</dbReference>
<evidence type="ECO:0000256" key="2">
    <source>
        <dbReference type="ARBA" id="ARBA00006116"/>
    </source>
</evidence>
<dbReference type="FunFam" id="1.10.8.60:FF:000021">
    <property type="entry name" value="Replication factor C subunit 1"/>
    <property type="match status" value="1"/>
</dbReference>
<evidence type="ECO:0000256" key="9">
    <source>
        <dbReference type="ARBA" id="ARBA00023242"/>
    </source>
</evidence>